<dbReference type="InterPro" id="IPR015422">
    <property type="entry name" value="PyrdxlP-dep_Trfase_small"/>
</dbReference>
<dbReference type="InterPro" id="IPR015421">
    <property type="entry name" value="PyrdxlP-dep_Trfase_major"/>
</dbReference>
<dbReference type="Gene3D" id="3.40.640.10">
    <property type="entry name" value="Type I PLP-dependent aspartate aminotransferase-like (Major domain)"/>
    <property type="match status" value="1"/>
</dbReference>
<name>A0A2S2DXI5_9BACT</name>
<dbReference type="GO" id="GO:0030170">
    <property type="term" value="F:pyridoxal phosphate binding"/>
    <property type="evidence" value="ECO:0007669"/>
    <property type="project" value="InterPro"/>
</dbReference>
<accession>A0A2S2DXI5</accession>
<dbReference type="Pfam" id="PF00155">
    <property type="entry name" value="Aminotran_1_2"/>
    <property type="match status" value="1"/>
</dbReference>
<dbReference type="EC" id="2.3.1.47" evidence="4"/>
<proteinExistence type="predicted"/>
<keyword evidence="2 4" id="KW-0808">Transferase</keyword>
<sequence>MANFTHFANSIPGRIIYVEGKPFRWLGGTNYLGIGEHPIFNEKLKKGIELFPQNWGSSRKNNIQFAVWDDLENVLAQKHGHEAAALCSSGFAAGQIALQYLLKQFPQATYSLAPHSHPAITTFLHAPFEGSREAWIQAGILDQVKILGTDGIRTPIVELFNFEWTQKLLSDQILLVDESHRIGVQDIQINSLATIIQTASLSKAYGIPAGIILGSKKLIEEIKKEAIWIGSSPPNLAFCYACLHAQEAYDEQREKLVENVGIFQSELKGTSIQWAEGHPSFCTDNESIIQRLEKNGFKMNQFSYPQWDDPAIARASIHATLKKADLIELSQLLQE</sequence>
<dbReference type="GO" id="GO:0008710">
    <property type="term" value="F:8-amino-7-oxononanoate synthase activity"/>
    <property type="evidence" value="ECO:0007669"/>
    <property type="project" value="UniProtKB-EC"/>
</dbReference>
<organism evidence="4 5">
    <name type="scientific">Aquirufa nivalisilvae</name>
    <dbReference type="NCBI Taxonomy" id="2516557"/>
    <lineage>
        <taxon>Bacteria</taxon>
        <taxon>Pseudomonadati</taxon>
        <taxon>Bacteroidota</taxon>
        <taxon>Cytophagia</taxon>
        <taxon>Cytophagales</taxon>
        <taxon>Flectobacillaceae</taxon>
        <taxon>Aquirufa</taxon>
    </lineage>
</organism>
<keyword evidence="4" id="KW-0012">Acyltransferase</keyword>
<dbReference type="InterPro" id="IPR015424">
    <property type="entry name" value="PyrdxlP-dep_Trfase"/>
</dbReference>
<dbReference type="Proteomes" id="UP000245468">
    <property type="component" value="Chromosome"/>
</dbReference>
<evidence type="ECO:0000256" key="2">
    <source>
        <dbReference type="ARBA" id="ARBA00022679"/>
    </source>
</evidence>
<dbReference type="AlphaFoldDB" id="A0A2S2DXI5"/>
<dbReference type="PANTHER" id="PTHR13693">
    <property type="entry name" value="CLASS II AMINOTRANSFERASE/8-AMINO-7-OXONONANOATE SYNTHASE"/>
    <property type="match status" value="1"/>
</dbReference>
<dbReference type="KEGG" id="psez:HME7025_01900"/>
<dbReference type="RefSeq" id="WP_109323415.1">
    <property type="nucleotide sequence ID" value="NZ_CP029346.1"/>
</dbReference>
<evidence type="ECO:0000313" key="4">
    <source>
        <dbReference type="EMBL" id="AWL09750.1"/>
    </source>
</evidence>
<keyword evidence="5" id="KW-1185">Reference proteome</keyword>
<dbReference type="EMBL" id="CP029346">
    <property type="protein sequence ID" value="AWL09750.1"/>
    <property type="molecule type" value="Genomic_DNA"/>
</dbReference>
<dbReference type="InterPro" id="IPR050087">
    <property type="entry name" value="AON_synthase_class-II"/>
</dbReference>
<dbReference type="SUPFAM" id="SSF53383">
    <property type="entry name" value="PLP-dependent transferases"/>
    <property type="match status" value="1"/>
</dbReference>
<evidence type="ECO:0000313" key="5">
    <source>
        <dbReference type="Proteomes" id="UP000245468"/>
    </source>
</evidence>
<dbReference type="OrthoDB" id="846426at2"/>
<evidence type="ECO:0000259" key="3">
    <source>
        <dbReference type="Pfam" id="PF00155"/>
    </source>
</evidence>
<protein>
    <submittedName>
        <fullName evidence="4">8-amino-7-oxononanoate synthase</fullName>
        <ecNumber evidence="4">2.3.1.47</ecNumber>
    </submittedName>
</protein>
<reference evidence="5" key="1">
    <citation type="submission" date="2018-05" db="EMBL/GenBank/DDBJ databases">
        <title>Pseudarcicella sp. HME7025 Genome sequencing and assembly.</title>
        <authorList>
            <person name="Kim H."/>
            <person name="Kang H."/>
            <person name="Joh K."/>
        </authorList>
    </citation>
    <scope>NUCLEOTIDE SEQUENCE [LARGE SCALE GENOMIC DNA]</scope>
    <source>
        <strain evidence="5">HME7025</strain>
    </source>
</reference>
<evidence type="ECO:0000256" key="1">
    <source>
        <dbReference type="ARBA" id="ARBA00001933"/>
    </source>
</evidence>
<comment type="cofactor">
    <cofactor evidence="1">
        <name>pyridoxal 5'-phosphate</name>
        <dbReference type="ChEBI" id="CHEBI:597326"/>
    </cofactor>
</comment>
<gene>
    <name evidence="4" type="primary">bioF</name>
    <name evidence="4" type="ORF">HME7025_01900</name>
</gene>
<feature type="domain" description="Aminotransferase class I/classII large" evidence="3">
    <location>
        <begin position="173"/>
        <end position="277"/>
    </location>
</feature>
<dbReference type="InterPro" id="IPR004839">
    <property type="entry name" value="Aminotransferase_I/II_large"/>
</dbReference>
<dbReference type="Gene3D" id="3.90.1150.10">
    <property type="entry name" value="Aspartate Aminotransferase, domain 1"/>
    <property type="match status" value="1"/>
</dbReference>